<gene>
    <name evidence="3" type="ORF">AMATHDRAFT_3983</name>
</gene>
<dbReference type="Pfam" id="PF08719">
    <property type="entry name" value="NADAR"/>
    <property type="match status" value="1"/>
</dbReference>
<dbReference type="EMBL" id="KZ302004">
    <property type="protein sequence ID" value="PFH50416.1"/>
    <property type="molecule type" value="Genomic_DNA"/>
</dbReference>
<dbReference type="CDD" id="cd15457">
    <property type="entry name" value="NADAR"/>
    <property type="match status" value="1"/>
</dbReference>
<dbReference type="InterPro" id="IPR037238">
    <property type="entry name" value="YbiA-like_sf"/>
</dbReference>
<feature type="region of interest" description="Disordered" evidence="1">
    <location>
        <begin position="1"/>
        <end position="22"/>
    </location>
</feature>
<feature type="domain" description="NADAR" evidence="2">
    <location>
        <begin position="202"/>
        <end position="343"/>
    </location>
</feature>
<dbReference type="STRING" id="703135.A0A2A9NRN2"/>
<dbReference type="OrthoDB" id="206452at2759"/>
<accession>A0A2A9NRN2</accession>
<dbReference type="AlphaFoldDB" id="A0A2A9NRN2"/>
<keyword evidence="4" id="KW-1185">Reference proteome</keyword>
<evidence type="ECO:0000259" key="2">
    <source>
        <dbReference type="Pfam" id="PF08719"/>
    </source>
</evidence>
<name>A0A2A9NRN2_9AGAR</name>
<dbReference type="InterPro" id="IPR012816">
    <property type="entry name" value="NADAR"/>
</dbReference>
<proteinExistence type="predicted"/>
<feature type="compositionally biased region" description="Polar residues" evidence="1">
    <location>
        <begin position="11"/>
        <end position="20"/>
    </location>
</feature>
<dbReference type="Proteomes" id="UP000242287">
    <property type="component" value="Unassembled WGS sequence"/>
</dbReference>
<protein>
    <recommendedName>
        <fullName evidence="2">NADAR domain-containing protein</fullName>
    </recommendedName>
</protein>
<evidence type="ECO:0000313" key="4">
    <source>
        <dbReference type="Proteomes" id="UP000242287"/>
    </source>
</evidence>
<evidence type="ECO:0000313" key="3">
    <source>
        <dbReference type="EMBL" id="PFH50416.1"/>
    </source>
</evidence>
<reference evidence="3 4" key="1">
    <citation type="submission" date="2014-02" db="EMBL/GenBank/DDBJ databases">
        <title>Transposable element dynamics among asymbiotic and ectomycorrhizal Amanita fungi.</title>
        <authorList>
            <consortium name="DOE Joint Genome Institute"/>
            <person name="Hess J."/>
            <person name="Skrede I."/>
            <person name="Wolfe B."/>
            <person name="LaButti K."/>
            <person name="Ohm R.A."/>
            <person name="Grigoriev I.V."/>
            <person name="Pringle A."/>
        </authorList>
    </citation>
    <scope>NUCLEOTIDE SEQUENCE [LARGE SCALE GENOMIC DNA]</scope>
    <source>
        <strain evidence="3 4">SKay4041</strain>
    </source>
</reference>
<sequence length="348" mass="38556">MIEASARNEIQPPNETSSALESPELCVEGSTNQLVSHDELIPSSECLDQCFNSLNVGNNDGEMTTSDIEIGIFNLPTCEVFDPWQFEDYLPHSIPKSDQPLEASEGELYNCYARAVQACDHTEIQGDVLEILAGMVGRREDPPPDLSMNPASPIASESTINFWSNTNDTALDSSLATSNTITSSVHPLLPGTCPSWQPPFFFTDQAPYSGFANDSLHPIEYWGKTYKTATHLFEALKYIRYDSDRVEEIRGCSNVEEVRKLSTKLVRDGKAPADWESNSFSMIQGILYAKFTQHPSLKRLLLNTPNGPLIYHNLGDGYWGSGLDGNGLNILGQALDVVKSLLREHNYK</sequence>
<dbReference type="SUPFAM" id="SSF143990">
    <property type="entry name" value="YbiA-like"/>
    <property type="match status" value="1"/>
</dbReference>
<evidence type="ECO:0000256" key="1">
    <source>
        <dbReference type="SAM" id="MobiDB-lite"/>
    </source>
</evidence>
<dbReference type="Gene3D" id="1.10.357.40">
    <property type="entry name" value="YbiA-like"/>
    <property type="match status" value="1"/>
</dbReference>
<organism evidence="3 4">
    <name type="scientific">Amanita thiersii Skay4041</name>
    <dbReference type="NCBI Taxonomy" id="703135"/>
    <lineage>
        <taxon>Eukaryota</taxon>
        <taxon>Fungi</taxon>
        <taxon>Dikarya</taxon>
        <taxon>Basidiomycota</taxon>
        <taxon>Agaricomycotina</taxon>
        <taxon>Agaricomycetes</taxon>
        <taxon>Agaricomycetidae</taxon>
        <taxon>Agaricales</taxon>
        <taxon>Pluteineae</taxon>
        <taxon>Amanitaceae</taxon>
        <taxon>Amanita</taxon>
    </lineage>
</organism>